<comment type="similarity">
    <text evidence="2">Belongs to the cytochrome P450 family.</text>
</comment>
<keyword evidence="6" id="KW-0472">Membrane</keyword>
<dbReference type="PRINTS" id="PR00463">
    <property type="entry name" value="EP450I"/>
</dbReference>
<gene>
    <name evidence="7" type="ORF">PMG11_11160</name>
</gene>
<dbReference type="AlphaFoldDB" id="A0A0F7U347"/>
<dbReference type="GO" id="GO:0043386">
    <property type="term" value="P:mycotoxin biosynthetic process"/>
    <property type="evidence" value="ECO:0007669"/>
    <property type="project" value="UniProtKB-ARBA"/>
</dbReference>
<dbReference type="GO" id="GO:0016705">
    <property type="term" value="F:oxidoreductase activity, acting on paired donors, with incorporation or reduction of molecular oxygen"/>
    <property type="evidence" value="ECO:0007669"/>
    <property type="project" value="InterPro"/>
</dbReference>
<dbReference type="OrthoDB" id="3934656at2759"/>
<evidence type="ECO:0008006" key="9">
    <source>
        <dbReference type="Google" id="ProtNLM"/>
    </source>
</evidence>
<keyword evidence="3 5" id="KW-0479">Metal-binding</keyword>
<evidence type="ECO:0000256" key="6">
    <source>
        <dbReference type="SAM" id="Phobius"/>
    </source>
</evidence>
<name>A0A0F7U347_PENBI</name>
<dbReference type="GO" id="GO:0020037">
    <property type="term" value="F:heme binding"/>
    <property type="evidence" value="ECO:0007669"/>
    <property type="project" value="InterPro"/>
</dbReference>
<keyword evidence="5" id="KW-0349">Heme</keyword>
<protein>
    <recommendedName>
        <fullName evidence="9">Cytochrome P450</fullName>
    </recommendedName>
</protein>
<dbReference type="InterPro" id="IPR036396">
    <property type="entry name" value="Cyt_P450_sf"/>
</dbReference>
<accession>A0A0F7U347</accession>
<evidence type="ECO:0000256" key="2">
    <source>
        <dbReference type="ARBA" id="ARBA00010617"/>
    </source>
</evidence>
<dbReference type="InterPro" id="IPR050121">
    <property type="entry name" value="Cytochrome_P450_monoxygenase"/>
</dbReference>
<evidence type="ECO:0000313" key="7">
    <source>
        <dbReference type="EMBL" id="CEJ62666.1"/>
    </source>
</evidence>
<evidence type="ECO:0000256" key="3">
    <source>
        <dbReference type="ARBA" id="ARBA00022723"/>
    </source>
</evidence>
<evidence type="ECO:0000256" key="5">
    <source>
        <dbReference type="PIRSR" id="PIRSR602401-1"/>
    </source>
</evidence>
<reference evidence="8" key="1">
    <citation type="journal article" date="2015" name="Genome Announc.">
        <title>Draft genome sequence of the fungus Penicillium brasilianum MG11.</title>
        <authorList>
            <person name="Horn F."/>
            <person name="Linde J."/>
            <person name="Mattern D.J."/>
            <person name="Walther G."/>
            <person name="Guthke R."/>
            <person name="Brakhage A.A."/>
            <person name="Valiante V."/>
        </authorList>
    </citation>
    <scope>NUCLEOTIDE SEQUENCE [LARGE SCALE GENOMIC DNA]</scope>
    <source>
        <strain evidence="8">MG11</strain>
    </source>
</reference>
<dbReference type="EMBL" id="CDHK01000020">
    <property type="protein sequence ID" value="CEJ62666.1"/>
    <property type="molecule type" value="Genomic_DNA"/>
</dbReference>
<dbReference type="STRING" id="104259.A0A0F7U347"/>
<keyword evidence="8" id="KW-1185">Reference proteome</keyword>
<dbReference type="PANTHER" id="PTHR24305">
    <property type="entry name" value="CYTOCHROME P450"/>
    <property type="match status" value="1"/>
</dbReference>
<dbReference type="Proteomes" id="UP000042958">
    <property type="component" value="Unassembled WGS sequence"/>
</dbReference>
<keyword evidence="6" id="KW-1133">Transmembrane helix</keyword>
<keyword evidence="4 5" id="KW-0408">Iron</keyword>
<dbReference type="SUPFAM" id="SSF48264">
    <property type="entry name" value="Cytochrome P450"/>
    <property type="match status" value="1"/>
</dbReference>
<dbReference type="Gene3D" id="1.10.630.10">
    <property type="entry name" value="Cytochrome P450"/>
    <property type="match status" value="1"/>
</dbReference>
<keyword evidence="6" id="KW-0812">Transmembrane</keyword>
<comment type="cofactor">
    <cofactor evidence="1 5">
        <name>heme</name>
        <dbReference type="ChEBI" id="CHEBI:30413"/>
    </cofactor>
</comment>
<dbReference type="InterPro" id="IPR002401">
    <property type="entry name" value="Cyt_P450_E_grp-I"/>
</dbReference>
<evidence type="ECO:0000256" key="4">
    <source>
        <dbReference type="ARBA" id="ARBA00023004"/>
    </source>
</evidence>
<dbReference type="GO" id="GO:0005506">
    <property type="term" value="F:iron ion binding"/>
    <property type="evidence" value="ECO:0007669"/>
    <property type="project" value="InterPro"/>
</dbReference>
<evidence type="ECO:0000313" key="8">
    <source>
        <dbReference type="Proteomes" id="UP000042958"/>
    </source>
</evidence>
<feature type="transmembrane region" description="Helical" evidence="6">
    <location>
        <begin position="21"/>
        <end position="48"/>
    </location>
</feature>
<evidence type="ECO:0000256" key="1">
    <source>
        <dbReference type="ARBA" id="ARBA00001971"/>
    </source>
</evidence>
<feature type="binding site" description="axial binding residue" evidence="5">
    <location>
        <position position="173"/>
    </location>
    <ligand>
        <name>heme</name>
        <dbReference type="ChEBI" id="CHEBI:30413"/>
    </ligand>
    <ligandPart>
        <name>Fe</name>
        <dbReference type="ChEBI" id="CHEBI:18248"/>
    </ligandPart>
</feature>
<proteinExistence type="inferred from homology"/>
<dbReference type="Pfam" id="PF00067">
    <property type="entry name" value="p450"/>
    <property type="match status" value="1"/>
</dbReference>
<dbReference type="InterPro" id="IPR001128">
    <property type="entry name" value="Cyt_P450"/>
</dbReference>
<organism evidence="7 8">
    <name type="scientific">Penicillium brasilianum</name>
    <dbReference type="NCBI Taxonomy" id="104259"/>
    <lineage>
        <taxon>Eukaryota</taxon>
        <taxon>Fungi</taxon>
        <taxon>Dikarya</taxon>
        <taxon>Ascomycota</taxon>
        <taxon>Pezizomycotina</taxon>
        <taxon>Eurotiomycetes</taxon>
        <taxon>Eurotiomycetidae</taxon>
        <taxon>Eurotiales</taxon>
        <taxon>Aspergillaceae</taxon>
        <taxon>Penicillium</taxon>
    </lineage>
</organism>
<dbReference type="PRINTS" id="PR00385">
    <property type="entry name" value="P450"/>
</dbReference>
<dbReference type="PANTHER" id="PTHR24305:SF232">
    <property type="entry name" value="P450, PUTATIVE (EUROFUNG)-RELATED"/>
    <property type="match status" value="1"/>
</dbReference>
<dbReference type="GO" id="GO:0004497">
    <property type="term" value="F:monooxygenase activity"/>
    <property type="evidence" value="ECO:0007669"/>
    <property type="project" value="InterPro"/>
</dbReference>
<sequence length="228" mass="26274">MMQKWLDTRAKYPDRMEEIEIFSTAVGTLGAGGDTVSATIQALFYFLIRHPPYMIRLQDELDAAEARGELSHIVQYAEAQKLPFLQACMKETYRFHTAVGLGLPRVAPPGGITIACRFFAEGTILSVNPWVIHRNPEIFGEDCDSFNPDRWFRKESGDMNAFLIHWGAGYNACPGRNFAQFEISKLAATLLRHFDIEQIDPKQEWTWHNHFICVPYKWPCRIRRHLRG</sequence>